<name>A0A420XU70_9ACTN</name>
<dbReference type="GO" id="GO:0030246">
    <property type="term" value="F:carbohydrate binding"/>
    <property type="evidence" value="ECO:0007669"/>
    <property type="project" value="UniProtKB-ARBA"/>
</dbReference>
<dbReference type="PANTHER" id="PTHR46847">
    <property type="entry name" value="D-ALLOSE-BINDING PERIPLASMIC PROTEIN-RELATED"/>
    <property type="match status" value="1"/>
</dbReference>
<keyword evidence="7" id="KW-1185">Reference proteome</keyword>
<dbReference type="InterPro" id="IPR028082">
    <property type="entry name" value="Peripla_BP_I"/>
</dbReference>
<comment type="caution">
    <text evidence="6">The sequence shown here is derived from an EMBL/GenBank/DDBJ whole genome shotgun (WGS) entry which is preliminary data.</text>
</comment>
<evidence type="ECO:0000256" key="1">
    <source>
        <dbReference type="ARBA" id="ARBA00004196"/>
    </source>
</evidence>
<evidence type="ECO:0000256" key="3">
    <source>
        <dbReference type="ARBA" id="ARBA00022729"/>
    </source>
</evidence>
<dbReference type="EMBL" id="RBWV01000009">
    <property type="protein sequence ID" value="RKS80412.1"/>
    <property type="molecule type" value="Genomic_DNA"/>
</dbReference>
<feature type="region of interest" description="Disordered" evidence="4">
    <location>
        <begin position="25"/>
        <end position="67"/>
    </location>
</feature>
<dbReference type="Proteomes" id="UP000281955">
    <property type="component" value="Unassembled WGS sequence"/>
</dbReference>
<dbReference type="InterPro" id="IPR025997">
    <property type="entry name" value="SBP_2_dom"/>
</dbReference>
<sequence length="407" mass="40918">MASKRTTALSALSVAGLVAVLSGCGGSSSPAASGGDSSSAAPAASAPAAAASAPASSDAGASAPAAAGSGEVPAAIKAAGGTSVLPGTPPKGVEAQYGPLCKGSDLGIGKIDFAKDTIGWAQSEKEANPFRIASTKSQVDEAKKRGIKLLTTNAQSNVQQENSDIKGMIDKGAKAIIFSPINSTGLGDAISYAKSKHVAMIPVDRNITGVEGCKEVGPQLGSDFIQQGQRAADAMIKATGGKAKLAILLGATGVNVTDDRTTGFLDELKAKNATGIEVIFKQTADFTREKGQTVTETLLQAHPDVNAIYAENDEMALGAITALQDKGKNGTDKVHIVSIDGTKGAVQAIVDGDIDAVIESNPAYGPAAEDALNAYVNGDGAPAVTITTDNQYDKSNAQAAIDNGTAY</sequence>
<dbReference type="Pfam" id="PF13407">
    <property type="entry name" value="Peripla_BP_4"/>
    <property type="match status" value="1"/>
</dbReference>
<gene>
    <name evidence="6" type="ORF">CLV35_0844</name>
</gene>
<evidence type="ECO:0000313" key="7">
    <source>
        <dbReference type="Proteomes" id="UP000281955"/>
    </source>
</evidence>
<accession>A0A420XU70</accession>
<comment type="subcellular location">
    <subcellularLocation>
        <location evidence="1">Cell envelope</location>
    </subcellularLocation>
</comment>
<dbReference type="OrthoDB" id="9813037at2"/>
<evidence type="ECO:0000313" key="6">
    <source>
        <dbReference type="EMBL" id="RKS80412.1"/>
    </source>
</evidence>
<dbReference type="PROSITE" id="PS51257">
    <property type="entry name" value="PROKAR_LIPOPROTEIN"/>
    <property type="match status" value="1"/>
</dbReference>
<feature type="domain" description="Periplasmic binding protein" evidence="5">
    <location>
        <begin position="127"/>
        <end position="378"/>
    </location>
</feature>
<dbReference type="AlphaFoldDB" id="A0A420XU70"/>
<comment type="similarity">
    <text evidence="2">Belongs to the bacterial solute-binding protein 2 family.</text>
</comment>
<organism evidence="6 7">
    <name type="scientific">Motilibacter peucedani</name>
    <dbReference type="NCBI Taxonomy" id="598650"/>
    <lineage>
        <taxon>Bacteria</taxon>
        <taxon>Bacillati</taxon>
        <taxon>Actinomycetota</taxon>
        <taxon>Actinomycetes</taxon>
        <taxon>Motilibacterales</taxon>
        <taxon>Motilibacteraceae</taxon>
        <taxon>Motilibacter</taxon>
    </lineage>
</organism>
<dbReference type="PANTHER" id="PTHR46847:SF3">
    <property type="entry name" value="GALACTOFURANOSE-BINDING PROTEIN YTFQ"/>
    <property type="match status" value="1"/>
</dbReference>
<reference evidence="6 7" key="1">
    <citation type="submission" date="2018-10" db="EMBL/GenBank/DDBJ databases">
        <title>Genomic Encyclopedia of Archaeal and Bacterial Type Strains, Phase II (KMG-II): from individual species to whole genera.</title>
        <authorList>
            <person name="Goeker M."/>
        </authorList>
    </citation>
    <scope>NUCLEOTIDE SEQUENCE [LARGE SCALE GENOMIC DNA]</scope>
    <source>
        <strain evidence="6 7">RP-AC37</strain>
    </source>
</reference>
<dbReference type="GO" id="GO:0030313">
    <property type="term" value="C:cell envelope"/>
    <property type="evidence" value="ECO:0007669"/>
    <property type="project" value="UniProtKB-SubCell"/>
</dbReference>
<dbReference type="Gene3D" id="3.40.50.2300">
    <property type="match status" value="2"/>
</dbReference>
<dbReference type="SUPFAM" id="SSF53822">
    <property type="entry name" value="Periplasmic binding protein-like I"/>
    <property type="match status" value="1"/>
</dbReference>
<dbReference type="RefSeq" id="WP_147431863.1">
    <property type="nucleotide sequence ID" value="NZ_RBWV01000009.1"/>
</dbReference>
<keyword evidence="3" id="KW-0732">Signal</keyword>
<dbReference type="InParanoid" id="A0A420XU70"/>
<evidence type="ECO:0000259" key="5">
    <source>
        <dbReference type="Pfam" id="PF13407"/>
    </source>
</evidence>
<protein>
    <submittedName>
        <fullName evidence="6">Ribose transport system substrate-binding protein</fullName>
    </submittedName>
</protein>
<evidence type="ECO:0000256" key="2">
    <source>
        <dbReference type="ARBA" id="ARBA00007639"/>
    </source>
</evidence>
<evidence type="ECO:0000256" key="4">
    <source>
        <dbReference type="SAM" id="MobiDB-lite"/>
    </source>
</evidence>
<proteinExistence type="inferred from homology"/>